<evidence type="ECO:0000256" key="1">
    <source>
        <dbReference type="SAM" id="Phobius"/>
    </source>
</evidence>
<keyword evidence="1" id="KW-1133">Transmembrane helix</keyword>
<dbReference type="AlphaFoldDB" id="A0A450YTZ7"/>
<gene>
    <name evidence="2" type="ORF">BECKTC1821D_GA0114238_102315</name>
</gene>
<dbReference type="EMBL" id="CAADFS010000023">
    <property type="protein sequence ID" value="VFK44993.1"/>
    <property type="molecule type" value="Genomic_DNA"/>
</dbReference>
<protein>
    <submittedName>
        <fullName evidence="2">Uncharacterized protein</fullName>
    </submittedName>
</protein>
<name>A0A450YTZ7_9GAMM</name>
<sequence length="182" mass="20789">MRLPESYLGFSEIIVKYWRIYGGWRELLLSPVLHAAILLSVLSFPFWEMEWSSSALNIISNLLGFTLGGYAILLALGDQKFIWMLAGDDDSGDSPYIGVNAAFVHFLILQIITLLIILVSKAWLPKEICPWTIPWIFSAVGYTFFLYALLTTLAATFAIFRLSTWYNRFVEEEKKKNSCDTK</sequence>
<feature type="transmembrane region" description="Helical" evidence="1">
    <location>
        <begin position="58"/>
        <end position="76"/>
    </location>
</feature>
<accession>A0A450YTZ7</accession>
<evidence type="ECO:0000313" key="2">
    <source>
        <dbReference type="EMBL" id="VFK44993.1"/>
    </source>
</evidence>
<proteinExistence type="predicted"/>
<organism evidence="2">
    <name type="scientific">Candidatus Kentrum sp. TC</name>
    <dbReference type="NCBI Taxonomy" id="2126339"/>
    <lineage>
        <taxon>Bacteria</taxon>
        <taxon>Pseudomonadati</taxon>
        <taxon>Pseudomonadota</taxon>
        <taxon>Gammaproteobacteria</taxon>
        <taxon>Candidatus Kentrum</taxon>
    </lineage>
</organism>
<feature type="transmembrane region" description="Helical" evidence="1">
    <location>
        <begin position="27"/>
        <end position="46"/>
    </location>
</feature>
<feature type="transmembrane region" description="Helical" evidence="1">
    <location>
        <begin position="139"/>
        <end position="160"/>
    </location>
</feature>
<keyword evidence="1" id="KW-0472">Membrane</keyword>
<keyword evidence="1" id="KW-0812">Transmembrane</keyword>
<reference evidence="2" key="1">
    <citation type="submission" date="2019-02" db="EMBL/GenBank/DDBJ databases">
        <authorList>
            <person name="Gruber-Vodicka R. H."/>
            <person name="Seah K. B. B."/>
        </authorList>
    </citation>
    <scope>NUCLEOTIDE SEQUENCE</scope>
    <source>
        <strain evidence="2">BECK_BZ123</strain>
    </source>
</reference>
<feature type="transmembrane region" description="Helical" evidence="1">
    <location>
        <begin position="97"/>
        <end position="119"/>
    </location>
</feature>